<dbReference type="EMBL" id="VSSQ01131416">
    <property type="protein sequence ID" value="MPN58567.1"/>
    <property type="molecule type" value="Genomic_DNA"/>
</dbReference>
<accession>A0A645J5A1</accession>
<comment type="caution">
    <text evidence="1">The sequence shown here is derived from an EMBL/GenBank/DDBJ whole genome shotgun (WGS) entry which is preliminary data.</text>
</comment>
<evidence type="ECO:0000313" key="1">
    <source>
        <dbReference type="EMBL" id="MPN58567.1"/>
    </source>
</evidence>
<protein>
    <submittedName>
        <fullName evidence="1">Uncharacterized protein</fullName>
    </submittedName>
</protein>
<dbReference type="AlphaFoldDB" id="A0A645J5A1"/>
<reference evidence="1" key="1">
    <citation type="submission" date="2019-08" db="EMBL/GenBank/DDBJ databases">
        <authorList>
            <person name="Kucharzyk K."/>
            <person name="Murdoch R.W."/>
            <person name="Higgins S."/>
            <person name="Loffler F."/>
        </authorList>
    </citation>
    <scope>NUCLEOTIDE SEQUENCE</scope>
</reference>
<proteinExistence type="predicted"/>
<name>A0A645J5A1_9ZZZZ</name>
<sequence length="140" mass="15582">MEPQAKAQIRHLFGTGVICCDDHPFNPAVSEAARYDDPRAVGKHFFHGGGVDLLGVHPFNIYVHAVFIARVLQGFRHGKVRVVKLHIFPDQADPHRSGEVLNPVQHVPPFLPVELLRFYPQTVADDFGHVLLLKHSGDAV</sequence>
<gene>
    <name evidence="1" type="ORF">SDC9_206274</name>
</gene>
<organism evidence="1">
    <name type="scientific">bioreactor metagenome</name>
    <dbReference type="NCBI Taxonomy" id="1076179"/>
    <lineage>
        <taxon>unclassified sequences</taxon>
        <taxon>metagenomes</taxon>
        <taxon>ecological metagenomes</taxon>
    </lineage>
</organism>